<dbReference type="AlphaFoldDB" id="A0A8H2WNB2"/>
<keyword evidence="6 9" id="KW-0862">Zinc</keyword>
<name>A0A8H2WNB2_9AGAM</name>
<dbReference type="GO" id="GO:0000781">
    <property type="term" value="C:chromosome, telomeric region"/>
    <property type="evidence" value="ECO:0007669"/>
    <property type="project" value="UniProtKB-ARBA"/>
</dbReference>
<dbReference type="GO" id="GO:0007004">
    <property type="term" value="P:telomere maintenance via telomerase"/>
    <property type="evidence" value="ECO:0007669"/>
    <property type="project" value="UniProtKB-ARBA"/>
</dbReference>
<dbReference type="EMBL" id="CAJMWT010001236">
    <property type="protein sequence ID" value="CAE6389393.1"/>
    <property type="molecule type" value="Genomic_DNA"/>
</dbReference>
<dbReference type="InterPro" id="IPR001611">
    <property type="entry name" value="Leu-rich_rpt"/>
</dbReference>
<dbReference type="CDD" id="cd04476">
    <property type="entry name" value="RPA1_DBD_C"/>
    <property type="match status" value="1"/>
</dbReference>
<evidence type="ECO:0000259" key="11">
    <source>
        <dbReference type="PROSITE" id="PS50245"/>
    </source>
</evidence>
<dbReference type="GO" id="GO:0006260">
    <property type="term" value="P:DNA replication"/>
    <property type="evidence" value="ECO:0007669"/>
    <property type="project" value="UniProtKB-KW"/>
</dbReference>
<dbReference type="Gene3D" id="3.80.10.10">
    <property type="entry name" value="Ribonuclease Inhibitor"/>
    <property type="match status" value="2"/>
</dbReference>
<dbReference type="GO" id="GO:0006281">
    <property type="term" value="P:DNA repair"/>
    <property type="evidence" value="ECO:0007669"/>
    <property type="project" value="InterPro"/>
</dbReference>
<evidence type="ECO:0000313" key="13">
    <source>
        <dbReference type="Proteomes" id="UP000663843"/>
    </source>
</evidence>
<dbReference type="InterPro" id="IPR004365">
    <property type="entry name" value="NA-bd_OB_tRNA"/>
</dbReference>
<comment type="function">
    <text evidence="9">As part of the replication protein A (RPA/RP-A), a single-stranded DNA-binding heterotrimeric complex, may play an essential role in DNA replication, recombination and repair. Binds and stabilizes single-stranded DNA intermediates, preventing complementary DNA reannealing and recruiting different proteins involved in DNA metabolism.</text>
</comment>
<evidence type="ECO:0000256" key="9">
    <source>
        <dbReference type="RuleBase" id="RU364130"/>
    </source>
</evidence>
<dbReference type="InterPro" id="IPR012340">
    <property type="entry name" value="NA-bd_OB-fold"/>
</dbReference>
<dbReference type="SUPFAM" id="SSF52058">
    <property type="entry name" value="L domain-like"/>
    <property type="match status" value="1"/>
</dbReference>
<evidence type="ECO:0000256" key="5">
    <source>
        <dbReference type="ARBA" id="ARBA00022771"/>
    </source>
</evidence>
<gene>
    <name evidence="12" type="ORF">RDB_LOCUS29510</name>
</gene>
<dbReference type="Pfam" id="PF16900">
    <property type="entry name" value="REPA_OB_2"/>
    <property type="match status" value="1"/>
</dbReference>
<comment type="subcellular location">
    <subcellularLocation>
        <location evidence="1 9">Nucleus</location>
    </subcellularLocation>
</comment>
<keyword evidence="8 9" id="KW-0539">Nucleus</keyword>
<dbReference type="SUPFAM" id="SSF74924">
    <property type="entry name" value="Cap-Gly domain"/>
    <property type="match status" value="1"/>
</dbReference>
<dbReference type="InterPro" id="IPR013955">
    <property type="entry name" value="Rep_factor-A_C"/>
</dbReference>
<keyword evidence="4 9" id="KW-0479">Metal-binding</keyword>
<dbReference type="GO" id="GO:0008270">
    <property type="term" value="F:zinc ion binding"/>
    <property type="evidence" value="ECO:0007669"/>
    <property type="project" value="UniProtKB-KW"/>
</dbReference>
<evidence type="ECO:0000256" key="6">
    <source>
        <dbReference type="ARBA" id="ARBA00022833"/>
    </source>
</evidence>
<dbReference type="CDD" id="cd04475">
    <property type="entry name" value="RPA1_DBD_B"/>
    <property type="match status" value="1"/>
</dbReference>
<keyword evidence="5 9" id="KW-0863">Zinc-finger</keyword>
<dbReference type="Gene3D" id="2.40.50.140">
    <property type="entry name" value="Nucleic acid-binding proteins"/>
    <property type="match status" value="4"/>
</dbReference>
<dbReference type="FunFam" id="2.40.50.140:FF:000090">
    <property type="entry name" value="Replication protein A subunit"/>
    <property type="match status" value="1"/>
</dbReference>
<evidence type="ECO:0000313" key="12">
    <source>
        <dbReference type="EMBL" id="CAE6389393.1"/>
    </source>
</evidence>
<evidence type="ECO:0000256" key="8">
    <source>
        <dbReference type="ARBA" id="ARBA00023242"/>
    </source>
</evidence>
<proteinExistence type="inferred from homology"/>
<accession>A0A8H2WNB2</accession>
<evidence type="ECO:0000256" key="10">
    <source>
        <dbReference type="SAM" id="MobiDB-lite"/>
    </source>
</evidence>
<dbReference type="InterPro" id="IPR007199">
    <property type="entry name" value="Rep_factor-A_N"/>
</dbReference>
<keyword evidence="3 9" id="KW-0235">DNA replication</keyword>
<comment type="subunit">
    <text evidence="9">Component of the heterotrimeric canonical replication protein A complex (RPA).</text>
</comment>
<dbReference type="NCBIfam" id="TIGR00617">
    <property type="entry name" value="rpa1"/>
    <property type="match status" value="1"/>
</dbReference>
<dbReference type="PROSITE" id="PS50245">
    <property type="entry name" value="CAP_GLY_2"/>
    <property type="match status" value="1"/>
</dbReference>
<dbReference type="SMART" id="SM01052">
    <property type="entry name" value="CAP_GLY"/>
    <property type="match status" value="1"/>
</dbReference>
<protein>
    <recommendedName>
        <fullName evidence="9">Replication protein A subunit</fullName>
    </recommendedName>
</protein>
<dbReference type="PANTHER" id="PTHR47165">
    <property type="entry name" value="OS03G0429900 PROTEIN"/>
    <property type="match status" value="1"/>
</dbReference>
<dbReference type="PROSITE" id="PS51450">
    <property type="entry name" value="LRR"/>
    <property type="match status" value="2"/>
</dbReference>
<dbReference type="GO" id="GO:0005662">
    <property type="term" value="C:DNA replication factor A complex"/>
    <property type="evidence" value="ECO:0007669"/>
    <property type="project" value="UniProtKB-ARBA"/>
</dbReference>
<dbReference type="Proteomes" id="UP000663843">
    <property type="component" value="Unassembled WGS sequence"/>
</dbReference>
<dbReference type="Pfam" id="PF08646">
    <property type="entry name" value="Rep_fac-A_C"/>
    <property type="match status" value="1"/>
</dbReference>
<dbReference type="InterPro" id="IPR004591">
    <property type="entry name" value="Rfa1"/>
</dbReference>
<dbReference type="Gene3D" id="2.30.30.190">
    <property type="entry name" value="CAP Gly-rich-like domain"/>
    <property type="match status" value="1"/>
</dbReference>
<organism evidence="12 13">
    <name type="scientific">Rhizoctonia solani</name>
    <dbReference type="NCBI Taxonomy" id="456999"/>
    <lineage>
        <taxon>Eukaryota</taxon>
        <taxon>Fungi</taxon>
        <taxon>Dikarya</taxon>
        <taxon>Basidiomycota</taxon>
        <taxon>Agaricomycotina</taxon>
        <taxon>Agaricomycetes</taxon>
        <taxon>Cantharellales</taxon>
        <taxon>Ceratobasidiaceae</taxon>
        <taxon>Rhizoctonia</taxon>
    </lineage>
</organism>
<dbReference type="GO" id="GO:0003677">
    <property type="term" value="F:DNA binding"/>
    <property type="evidence" value="ECO:0007669"/>
    <property type="project" value="UniProtKB-KW"/>
</dbReference>
<dbReference type="GO" id="GO:0006310">
    <property type="term" value="P:DNA recombination"/>
    <property type="evidence" value="ECO:0007669"/>
    <property type="project" value="InterPro"/>
</dbReference>
<evidence type="ECO:0000256" key="4">
    <source>
        <dbReference type="ARBA" id="ARBA00022723"/>
    </source>
</evidence>
<dbReference type="InterPro" id="IPR036859">
    <property type="entry name" value="CAP-Gly_dom_sf"/>
</dbReference>
<dbReference type="SUPFAM" id="SSF50249">
    <property type="entry name" value="Nucleic acid-binding proteins"/>
    <property type="match status" value="4"/>
</dbReference>
<sequence>MDDLSVGQRIRIGEDYGTVLFIGDVAGTTGTWLGIEWDDGSKKGKHSGERNGVQYFTCRTPNSGSFVRPNTPGLIKGIGIDTALVSKYIDTFQSGGVETVVLGSSNGVILVEGPRLDKVRAKFSQIERLRNISLNKYDVSNVGNPQVVSKLCQSVQNLDLSRTLLGNWNEIADILRCTPNLFILELNFNRIQLTAPLNTTNFPKLTRLRLNSTMIDWAEACEVLAYLPNLQDLQLGHNQLKHLHPSSKINTPEALPSLTTLNLDSNFLVSIALRNLMLPSNKIATIPHRTDTPTSKEPTLLLHYLALSDNPISNWGDVDSLVTWFPELHELSISLEMLASGIPPGASRNFVIARLPLLSKLNGTEITERERTDAELFYLSWIGRDGQLSEADTQVSHPRWKELAIKYNTSTEKAKPISENLGSHMIIRISEPIIKQQQVIVQNTKTTLRILPTMTLKVFVMKLKKAMKLSSQIDANALWILSTSESGEVIPLRTFDVDPLHDLTWSGVEDEFTQDAIGDFQPTLQLLSVKKVTSGSSGDRYRLVYSDGEYHCQSMLATKLNDYFVSQNFTPKCIFKLTRLIITLGIEKIQDYSEKIGNPVNFDKAENQAGAEPSAMDVDHAPTTPAPPKAAPSGATASAAATNTLPQGFAPLHPIEALSPYSQRWTIRARVTQKSDIRTWSNQRGEGKLFSVNLMDETGEIRATGFNEVVDNLYPKLEEGKVYWFSKARVQIAKKQFSNLSNDYELALERQTEAIPCEDESAVPKIQFNFTELSQLDSIDKDAVIDVLGVVTEVKPIDTINAKATGKTVSKRDITIADKSGSSVRMTIWGKQAETFQAENNPVIAFKGVKVGDFGGRTLSLVSSSTMSFHPDFPEAHALQGWYSSEGHSQTFKSQSAGGMAGGGAGAVNRREMKTLQMVKDENLGMSDEGKADFFTSRATIVHIKSDNVMYPACGSDNCSKKVSEVHDGWRCEKCEKTFPKPKYRYIMSLSVADYTQSAWLQVFNDPGELILGMTASELHELKEENEALYAAAIEKATSHVWIFQCKAQQSTYQDQSRVRYGVNRAHKVDYAQESRILLEAIKAYD</sequence>
<comment type="caution">
    <text evidence="12">The sequence shown here is derived from an EMBL/GenBank/DDBJ whole genome shotgun (WGS) entry which is preliminary data.</text>
</comment>
<evidence type="ECO:0000256" key="2">
    <source>
        <dbReference type="ARBA" id="ARBA00005690"/>
    </source>
</evidence>
<reference evidence="12" key="1">
    <citation type="submission" date="2021-01" db="EMBL/GenBank/DDBJ databases">
        <authorList>
            <person name="Kaushik A."/>
        </authorList>
    </citation>
    <scope>NUCLEOTIDE SEQUENCE</scope>
    <source>
        <strain evidence="12">AG2-2IIIB</strain>
    </source>
</reference>
<dbReference type="Pfam" id="PF04057">
    <property type="entry name" value="Rep-A_N"/>
    <property type="match status" value="1"/>
</dbReference>
<dbReference type="PANTHER" id="PTHR47165:SF4">
    <property type="entry name" value="OS03G0429900 PROTEIN"/>
    <property type="match status" value="1"/>
</dbReference>
<keyword evidence="7 9" id="KW-0238">DNA-binding</keyword>
<dbReference type="Pfam" id="PF01336">
    <property type="entry name" value="tRNA_anti-codon"/>
    <property type="match status" value="1"/>
</dbReference>
<comment type="similarity">
    <text evidence="2 9">Belongs to the replication factor A protein 1 family.</text>
</comment>
<dbReference type="CDD" id="cd04474">
    <property type="entry name" value="RPA1_DBD_A"/>
    <property type="match status" value="1"/>
</dbReference>
<dbReference type="InterPro" id="IPR032675">
    <property type="entry name" value="LRR_dom_sf"/>
</dbReference>
<dbReference type="InterPro" id="IPR031657">
    <property type="entry name" value="REPA_OB_2"/>
</dbReference>
<evidence type="ECO:0000256" key="3">
    <source>
        <dbReference type="ARBA" id="ARBA00022705"/>
    </source>
</evidence>
<dbReference type="InterPro" id="IPR000938">
    <property type="entry name" value="CAP-Gly_domain"/>
</dbReference>
<dbReference type="FunFam" id="2.40.50.140:FF:000041">
    <property type="entry name" value="Replication protein A subunit"/>
    <property type="match status" value="1"/>
</dbReference>
<evidence type="ECO:0000256" key="1">
    <source>
        <dbReference type="ARBA" id="ARBA00004123"/>
    </source>
</evidence>
<dbReference type="FunFam" id="2.40.50.140:FF:000064">
    <property type="entry name" value="Replication protein A subunit"/>
    <property type="match status" value="1"/>
</dbReference>
<dbReference type="Pfam" id="PF01302">
    <property type="entry name" value="CAP_GLY"/>
    <property type="match status" value="1"/>
</dbReference>
<feature type="region of interest" description="Disordered" evidence="10">
    <location>
        <begin position="604"/>
        <end position="638"/>
    </location>
</feature>
<feature type="domain" description="CAP-Gly" evidence="11">
    <location>
        <begin position="23"/>
        <end position="68"/>
    </location>
</feature>
<evidence type="ECO:0000256" key="7">
    <source>
        <dbReference type="ARBA" id="ARBA00023125"/>
    </source>
</evidence>
<dbReference type="InterPro" id="IPR047192">
    <property type="entry name" value="Euk_RPA1_DBD_C"/>
</dbReference>